<gene>
    <name evidence="2" type="ORF">ACET3X_006179</name>
</gene>
<dbReference type="GeneID" id="96086501"/>
<dbReference type="EMBL" id="JBHGVX010000005">
    <property type="protein sequence ID" value="KAL1795955.1"/>
    <property type="molecule type" value="Genomic_DNA"/>
</dbReference>
<keyword evidence="3" id="KW-1185">Reference proteome</keyword>
<dbReference type="RefSeq" id="XP_069306539.1">
    <property type="nucleotide sequence ID" value="XM_069452362.1"/>
</dbReference>
<reference evidence="2 3" key="1">
    <citation type="submission" date="2024-09" db="EMBL/GenBank/DDBJ databases">
        <title>T2T genomes of carrot and Alternaria dauci and their utility for understanding host-pathogen interaction during carrot leaf blight disease.</title>
        <authorList>
            <person name="Liu W."/>
            <person name="Xu S."/>
            <person name="Ou C."/>
            <person name="Liu X."/>
            <person name="Zhuang F."/>
            <person name="Deng X.W."/>
        </authorList>
    </citation>
    <scope>NUCLEOTIDE SEQUENCE [LARGE SCALE GENOMIC DNA]</scope>
    <source>
        <strain evidence="2 3">A2016</strain>
    </source>
</reference>
<evidence type="ECO:0000313" key="3">
    <source>
        <dbReference type="Proteomes" id="UP001578633"/>
    </source>
</evidence>
<feature type="region of interest" description="Disordered" evidence="1">
    <location>
        <begin position="1"/>
        <end position="25"/>
    </location>
</feature>
<evidence type="ECO:0000256" key="1">
    <source>
        <dbReference type="SAM" id="MobiDB-lite"/>
    </source>
</evidence>
<sequence>MAKPPATKKLSSKNKDGSDHRSPTSIFGPNAVTRYLCIPRTGNITGVELAVFLPELLRTPGVLYRFLQNGADAQTLAKISSLFRTTVKDHHTPAIAANAMRHVTQSTMRRHLKDDRWTETRHKAGWYKTPGQVWDHDNLTFAGVQNYCEDNPTVGRHKRRPIPNVRFALLAVDIAVFPSGDDELDLTRCVKAAAANEDFPLMFPRDYTYLTWLLGGPQIVRSAHRDRELFNRWRQMSWVEMPSEYQVNATREIAHYKFTTEQKAATEQYLQQCASIDKPTLDAVYSRAGMPISTPYGSCIPSANGNLSPVDSVLVGQNMHNAAVDSVRMLPEMSEDSMDRLYSKWLVAHGTSDSEIRGTTTSTSDVVRRYLESDRSIPGPLSPTANETVVIASSSGALSNTTLADGYESLSPPSMDWYLDYQDSLTVPVGVSYIDLEMLDASGPETTGSFGPEHNMRSSQVGSEDTGFDSSDGVGCAFAPETL</sequence>
<protein>
    <submittedName>
        <fullName evidence="2">Uncharacterized protein</fullName>
    </submittedName>
</protein>
<proteinExistence type="predicted"/>
<organism evidence="2 3">
    <name type="scientific">Alternaria dauci</name>
    <dbReference type="NCBI Taxonomy" id="48095"/>
    <lineage>
        <taxon>Eukaryota</taxon>
        <taxon>Fungi</taxon>
        <taxon>Dikarya</taxon>
        <taxon>Ascomycota</taxon>
        <taxon>Pezizomycotina</taxon>
        <taxon>Dothideomycetes</taxon>
        <taxon>Pleosporomycetidae</taxon>
        <taxon>Pleosporales</taxon>
        <taxon>Pleosporineae</taxon>
        <taxon>Pleosporaceae</taxon>
        <taxon>Alternaria</taxon>
        <taxon>Alternaria sect. Porri</taxon>
    </lineage>
</organism>
<feature type="region of interest" description="Disordered" evidence="1">
    <location>
        <begin position="446"/>
        <end position="474"/>
    </location>
</feature>
<accession>A0ABR3UHV5</accession>
<dbReference type="Proteomes" id="UP001578633">
    <property type="component" value="Chromosome 5"/>
</dbReference>
<comment type="caution">
    <text evidence="2">The sequence shown here is derived from an EMBL/GenBank/DDBJ whole genome shotgun (WGS) entry which is preliminary data.</text>
</comment>
<name>A0ABR3UHV5_9PLEO</name>
<feature type="compositionally biased region" description="Basic and acidic residues" evidence="1">
    <location>
        <begin position="13"/>
        <end position="22"/>
    </location>
</feature>
<evidence type="ECO:0000313" key="2">
    <source>
        <dbReference type="EMBL" id="KAL1795955.1"/>
    </source>
</evidence>